<feature type="transmembrane region" description="Helical" evidence="1">
    <location>
        <begin position="43"/>
        <end position="63"/>
    </location>
</feature>
<proteinExistence type="predicted"/>
<keyword evidence="1" id="KW-0812">Transmembrane</keyword>
<name>A0A1Y6LDB2_ZYMTR</name>
<dbReference type="Proteomes" id="UP000215453">
    <property type="component" value="Chromosome 3"/>
</dbReference>
<gene>
    <name evidence="2" type="ORF">ZT1A5_G3931</name>
</gene>
<sequence>MAQFTIEDFGTQLIFSYRLRAVLFLSIVALAIYQYRTAQIREVLGLCPHVVMAILVWLPDFWARGILST</sequence>
<reference evidence="2 3" key="1">
    <citation type="submission" date="2016-10" db="EMBL/GenBank/DDBJ databases">
        <authorList>
            <person name="Varghese N."/>
        </authorList>
    </citation>
    <scope>NUCLEOTIDE SEQUENCE [LARGE SCALE GENOMIC DNA]</scope>
</reference>
<protein>
    <submittedName>
        <fullName evidence="2">Uncharacterized protein</fullName>
    </submittedName>
</protein>
<evidence type="ECO:0000256" key="1">
    <source>
        <dbReference type="SAM" id="Phobius"/>
    </source>
</evidence>
<dbReference type="AlphaFoldDB" id="A0A1Y6LDB2"/>
<dbReference type="EMBL" id="LT882678">
    <property type="protein sequence ID" value="SMY22492.1"/>
    <property type="molecule type" value="Genomic_DNA"/>
</dbReference>
<evidence type="ECO:0000313" key="2">
    <source>
        <dbReference type="EMBL" id="SMY22492.1"/>
    </source>
</evidence>
<evidence type="ECO:0000313" key="3">
    <source>
        <dbReference type="Proteomes" id="UP000215453"/>
    </source>
</evidence>
<keyword evidence="1" id="KW-0472">Membrane</keyword>
<accession>A0A1Y6LDB2</accession>
<feature type="transmembrane region" description="Helical" evidence="1">
    <location>
        <begin position="17"/>
        <end position="36"/>
    </location>
</feature>
<keyword evidence="1" id="KW-1133">Transmembrane helix</keyword>
<organism evidence="2 3">
    <name type="scientific">Zymoseptoria tritici ST99CH_1A5</name>
    <dbReference type="NCBI Taxonomy" id="1276529"/>
    <lineage>
        <taxon>Eukaryota</taxon>
        <taxon>Fungi</taxon>
        <taxon>Dikarya</taxon>
        <taxon>Ascomycota</taxon>
        <taxon>Pezizomycotina</taxon>
        <taxon>Dothideomycetes</taxon>
        <taxon>Dothideomycetidae</taxon>
        <taxon>Mycosphaerellales</taxon>
        <taxon>Mycosphaerellaceae</taxon>
        <taxon>Zymoseptoria</taxon>
    </lineage>
</organism>